<dbReference type="PANTHER" id="PTHR34580">
    <property type="match status" value="1"/>
</dbReference>
<gene>
    <name evidence="3" type="ORF">CLLU_35950</name>
</gene>
<dbReference type="Pfam" id="PF25583">
    <property type="entry name" value="WCX"/>
    <property type="match status" value="1"/>
</dbReference>
<feature type="domain" description="WYL" evidence="1">
    <location>
        <begin position="149"/>
        <end position="219"/>
    </location>
</feature>
<dbReference type="PANTHER" id="PTHR34580:SF1">
    <property type="entry name" value="PROTEIN PAFC"/>
    <property type="match status" value="1"/>
</dbReference>
<sequence length="329" mass="38775">MERFKADVLLFIYNQLKEGKVVIKDDVIDKFNINERTFYRYIKDIKRFVEDESNGELMGEKIISDREKGGYILKSGYEKNLNEKEVLAVCKVILESRGFIESEIKDIIYKLLDNCICRDKENIKYIIGNELMNYVSPRHGKKLLDKLWKISSAIKDKNVLKIEYFKIGAGGKIQKEISKRTLYPQGLLFSEYYFYLIALIEGKTYEYPAIYRVDRIEKLVITDMKYKVDYSKRFKDGEFRKLIQFMQAGELERVKFRYTGRSIEAVSDKLPNARIVEEKNGEYMVEARVFGKGIKMWLLSQGDSVEVLGSDKFREEMIETIEEMKNSYM</sequence>
<dbReference type="RefSeq" id="WP_106011128.1">
    <property type="nucleotide sequence ID" value="NZ_PVXP01000116.1"/>
</dbReference>
<keyword evidence="4" id="KW-1185">Reference proteome</keyword>
<dbReference type="Proteomes" id="UP000237798">
    <property type="component" value="Unassembled WGS sequence"/>
</dbReference>
<organism evidence="3 4">
    <name type="scientific">Clostridium luticellarii</name>
    <dbReference type="NCBI Taxonomy" id="1691940"/>
    <lineage>
        <taxon>Bacteria</taxon>
        <taxon>Bacillati</taxon>
        <taxon>Bacillota</taxon>
        <taxon>Clostridia</taxon>
        <taxon>Eubacteriales</taxon>
        <taxon>Clostridiaceae</taxon>
        <taxon>Clostridium</taxon>
    </lineage>
</organism>
<evidence type="ECO:0000313" key="3">
    <source>
        <dbReference type="EMBL" id="PRR78844.1"/>
    </source>
</evidence>
<evidence type="ECO:0000313" key="4">
    <source>
        <dbReference type="Proteomes" id="UP000237798"/>
    </source>
</evidence>
<evidence type="ECO:0000259" key="1">
    <source>
        <dbReference type="Pfam" id="PF13280"/>
    </source>
</evidence>
<accession>A0A2T0B4N0</accession>
<feature type="domain" description="WCX" evidence="2">
    <location>
        <begin position="252"/>
        <end position="324"/>
    </location>
</feature>
<reference evidence="3 4" key="1">
    <citation type="submission" date="2018-03" db="EMBL/GenBank/DDBJ databases">
        <title>Genome sequence of Clostridium luticellarii DSM 29923.</title>
        <authorList>
            <person name="Poehlein A."/>
            <person name="Daniel R."/>
        </authorList>
    </citation>
    <scope>NUCLEOTIDE SEQUENCE [LARGE SCALE GENOMIC DNA]</scope>
    <source>
        <strain evidence="3 4">DSM 29923</strain>
    </source>
</reference>
<dbReference type="InterPro" id="IPR057727">
    <property type="entry name" value="WCX_dom"/>
</dbReference>
<proteinExistence type="predicted"/>
<dbReference type="AlphaFoldDB" id="A0A2T0B4N0"/>
<dbReference type="OrthoDB" id="86031at2"/>
<comment type="caution">
    <text evidence="3">The sequence shown here is derived from an EMBL/GenBank/DDBJ whole genome shotgun (WGS) entry which is preliminary data.</text>
</comment>
<dbReference type="EMBL" id="PVXP01000116">
    <property type="protein sequence ID" value="PRR78844.1"/>
    <property type="molecule type" value="Genomic_DNA"/>
</dbReference>
<dbReference type="PROSITE" id="PS52050">
    <property type="entry name" value="WYL"/>
    <property type="match status" value="1"/>
</dbReference>
<dbReference type="InterPro" id="IPR026881">
    <property type="entry name" value="WYL_dom"/>
</dbReference>
<dbReference type="Pfam" id="PF13280">
    <property type="entry name" value="WYL"/>
    <property type="match status" value="1"/>
</dbReference>
<evidence type="ECO:0000259" key="2">
    <source>
        <dbReference type="Pfam" id="PF25583"/>
    </source>
</evidence>
<dbReference type="InterPro" id="IPR051534">
    <property type="entry name" value="CBASS_pafABC_assoc_protein"/>
</dbReference>
<name>A0A2T0B4N0_9CLOT</name>
<protein>
    <submittedName>
        <fullName evidence="3">Uncharacterized protein</fullName>
    </submittedName>
</protein>